<dbReference type="Pfam" id="PF12799">
    <property type="entry name" value="LRR_4"/>
    <property type="match status" value="4"/>
</dbReference>
<evidence type="ECO:0000256" key="2">
    <source>
        <dbReference type="ARBA" id="ARBA00022737"/>
    </source>
</evidence>
<dbReference type="PANTHER" id="PTHR46652:SF3">
    <property type="entry name" value="LEUCINE-RICH REPEAT-CONTAINING PROTEIN 9"/>
    <property type="match status" value="1"/>
</dbReference>
<reference evidence="4 5" key="2">
    <citation type="submission" date="2015-10" db="EMBL/GenBank/DDBJ databases">
        <title>Draft Genome Sequence of Prosthecomicrobium hirschii ATCC 27832.</title>
        <authorList>
            <person name="Daniel J."/>
            <person name="Givan S.A."/>
            <person name="Brun Y.V."/>
            <person name="Brown P.J."/>
        </authorList>
    </citation>
    <scope>NUCLEOTIDE SEQUENCE [LARGE SCALE GENOMIC DNA]</scope>
    <source>
        <strain evidence="4 5">16</strain>
    </source>
</reference>
<dbReference type="InterPro" id="IPR000157">
    <property type="entry name" value="TIR_dom"/>
</dbReference>
<dbReference type="GO" id="GO:0007165">
    <property type="term" value="P:signal transduction"/>
    <property type="evidence" value="ECO:0007669"/>
    <property type="project" value="InterPro"/>
</dbReference>
<feature type="domain" description="TIR" evidence="3">
    <location>
        <begin position="1"/>
        <end position="144"/>
    </location>
</feature>
<dbReference type="Proteomes" id="UP000048984">
    <property type="component" value="Unassembled WGS sequence"/>
</dbReference>
<dbReference type="SMART" id="SM00255">
    <property type="entry name" value="TIR"/>
    <property type="match status" value="1"/>
</dbReference>
<dbReference type="EMBL" id="LJYW01000001">
    <property type="protein sequence ID" value="KPL50876.1"/>
    <property type="molecule type" value="Genomic_DNA"/>
</dbReference>
<dbReference type="InterPro" id="IPR025875">
    <property type="entry name" value="Leu-rich_rpt_4"/>
</dbReference>
<keyword evidence="2" id="KW-0677">Repeat</keyword>
<dbReference type="InterPro" id="IPR035897">
    <property type="entry name" value="Toll_tir_struct_dom_sf"/>
</dbReference>
<sequence length="782" mass="82876">MTQVFVSYAHQDAKAAEQLRMWLADTIRHFGLTLWWDAEIQAGQRWDPSIRRAIADSDIFVQLVSAASLASTYITESEAPAIEQAERGRGALVLTVILEKCSWQRRFGARQAMPSDANRDLLPVRDWHPQRDGWHAVIVQSEAAIATWLRQPPDPRFNPAPGPTFGLTPDGFAPVDDPPAAAERIDPGQANLHGQVKRAADRLDRRIAGLQNTHPSVFDEYQDLKTFLGDTVAGTDVTGLWVAKLGLESLQARFAAPPAPGTMTEPIEPDLLAGIDKLLGLVELYGLGFQEWRGLSARNRESAREIADPVAEAVVTRAALDKLADKRAPFAPSARPILAAASRPLPGPDDPNPEASTPAAEVVAAAAGVGANAIGALARAVVSALREVGTVGGGVWVLSTIAGDANLEWVRQAATFLQAHCAPIADFAARHQDIRRLIGGTIDMLSRKPVPAARTVLPDVSTVDGSADTEEGGEIDYEAEARTLILAGVAPPSAWAPHIRHLNLSGTGVTDLSPLSGLTALQRLDLRSTGVTDVSPLSGLTTLEVLRLGNTHVTDVSPLSGLRALGTLSLFGTGVTDVSPLSSLTALEELNLSNTNVTDLSPLTGLTALAEFHLFNSRVTDLSPLSGLTALVSLHLSNSSVADVSPLSGLTALETLDLTDTDVTDLSPLSGLTALKTLSLAKTGVTDVSPLSSLTALETLDLSGTGVSDASPLSRLPHLAQLRLTGLDLRRSAASLPASLEELDLREATWPPDRPLPDVPCRIDPDGAVHRLAGDATPWFDY</sequence>
<dbReference type="Gene3D" id="3.80.10.10">
    <property type="entry name" value="Ribonuclease Inhibitor"/>
    <property type="match status" value="1"/>
</dbReference>
<dbReference type="AlphaFoldDB" id="A0A0P6VYJ1"/>
<dbReference type="InterPro" id="IPR001611">
    <property type="entry name" value="Leu-rich_rpt"/>
</dbReference>
<evidence type="ECO:0000256" key="1">
    <source>
        <dbReference type="ARBA" id="ARBA00022614"/>
    </source>
</evidence>
<evidence type="ECO:0000259" key="3">
    <source>
        <dbReference type="SMART" id="SM00255"/>
    </source>
</evidence>
<proteinExistence type="predicted"/>
<keyword evidence="5" id="KW-1185">Reference proteome</keyword>
<dbReference type="Gene3D" id="3.40.50.10140">
    <property type="entry name" value="Toll/interleukin-1 receptor homology (TIR) domain"/>
    <property type="match status" value="1"/>
</dbReference>
<dbReference type="InterPro" id="IPR032675">
    <property type="entry name" value="LRR_dom_sf"/>
</dbReference>
<dbReference type="InterPro" id="IPR050836">
    <property type="entry name" value="SDS22/Internalin_LRR"/>
</dbReference>
<organism evidence="4 5">
    <name type="scientific">Prosthecodimorpha hirschii</name>
    <dbReference type="NCBI Taxonomy" id="665126"/>
    <lineage>
        <taxon>Bacteria</taxon>
        <taxon>Pseudomonadati</taxon>
        <taxon>Pseudomonadota</taxon>
        <taxon>Alphaproteobacteria</taxon>
        <taxon>Hyphomicrobiales</taxon>
        <taxon>Ancalomicrobiaceae</taxon>
        <taxon>Prosthecodimorpha</taxon>
    </lineage>
</organism>
<reference evidence="4 5" key="1">
    <citation type="submission" date="2015-09" db="EMBL/GenBank/DDBJ databases">
        <authorList>
            <person name="Jackson K.R."/>
            <person name="Lunt B.L."/>
            <person name="Fisher J.N.B."/>
            <person name="Gardner A.V."/>
            <person name="Bailey M.E."/>
            <person name="Deus L.M."/>
            <person name="Earl A.S."/>
            <person name="Gibby P.D."/>
            <person name="Hartmann K.A."/>
            <person name="Liu J.E."/>
            <person name="Manci A.M."/>
            <person name="Nielsen D.A."/>
            <person name="Solomon M.B."/>
            <person name="Breakwell D.P."/>
            <person name="Burnett S.H."/>
            <person name="Grose J.H."/>
        </authorList>
    </citation>
    <scope>NUCLEOTIDE SEQUENCE [LARGE SCALE GENOMIC DNA]</scope>
    <source>
        <strain evidence="4 5">16</strain>
    </source>
</reference>
<name>A0A0P6VYJ1_9HYPH</name>
<dbReference type="STRING" id="665126.ABB55_00405"/>
<dbReference type="RefSeq" id="WP_054357039.1">
    <property type="nucleotide sequence ID" value="NZ_LJYW01000001.1"/>
</dbReference>
<accession>A0A0P6VYJ1</accession>
<gene>
    <name evidence="4" type="ORF">ABB55_00405</name>
</gene>
<dbReference type="Pfam" id="PF13676">
    <property type="entry name" value="TIR_2"/>
    <property type="match status" value="1"/>
</dbReference>
<dbReference type="PROSITE" id="PS51450">
    <property type="entry name" value="LRR"/>
    <property type="match status" value="1"/>
</dbReference>
<dbReference type="SUPFAM" id="SSF52058">
    <property type="entry name" value="L domain-like"/>
    <property type="match status" value="1"/>
</dbReference>
<dbReference type="PANTHER" id="PTHR46652">
    <property type="entry name" value="LEUCINE-RICH REPEAT AND IQ DOMAIN-CONTAINING PROTEIN 1-RELATED"/>
    <property type="match status" value="1"/>
</dbReference>
<comment type="caution">
    <text evidence="4">The sequence shown here is derived from an EMBL/GenBank/DDBJ whole genome shotgun (WGS) entry which is preliminary data.</text>
</comment>
<keyword evidence="1" id="KW-0433">Leucine-rich repeat</keyword>
<protein>
    <recommendedName>
        <fullName evidence="3">TIR domain-containing protein</fullName>
    </recommendedName>
</protein>
<evidence type="ECO:0000313" key="5">
    <source>
        <dbReference type="Proteomes" id="UP000048984"/>
    </source>
</evidence>
<evidence type="ECO:0000313" key="4">
    <source>
        <dbReference type="EMBL" id="KPL50876.1"/>
    </source>
</evidence>
<dbReference type="SUPFAM" id="SSF52200">
    <property type="entry name" value="Toll/Interleukin receptor TIR domain"/>
    <property type="match status" value="1"/>
</dbReference>